<dbReference type="InterPro" id="IPR010540">
    <property type="entry name" value="CmpB_TMEM229"/>
</dbReference>
<feature type="transmembrane region" description="Helical" evidence="1">
    <location>
        <begin position="95"/>
        <end position="118"/>
    </location>
</feature>
<keyword evidence="3" id="KW-1185">Reference proteome</keyword>
<keyword evidence="1" id="KW-0812">Transmembrane</keyword>
<evidence type="ECO:0000256" key="1">
    <source>
        <dbReference type="SAM" id="Phobius"/>
    </source>
</evidence>
<evidence type="ECO:0000313" key="3">
    <source>
        <dbReference type="Proteomes" id="UP001222800"/>
    </source>
</evidence>
<sequence length="147" mass="17207">MVLLKRLILFLIGGSIYYSVEILYDGTSHCSMFILGGLCFLIGGLINEYSPKLKIWKQSVIITTVIVIFEYFTGVLVNIKLGLGIWDYSNMPFNLHGQICLTFVVIWYFLFCPLIIWFDDYLRWKLFGEKQVKKSLFSIYKDLIMFK</sequence>
<reference evidence="2 3" key="1">
    <citation type="submission" date="2023-03" db="EMBL/GenBank/DDBJ databases">
        <title>Complete genome sequence of Tepidibacter sp. SWIR-1, isolated from a deep-sea hydrothermal vent.</title>
        <authorList>
            <person name="Li X."/>
        </authorList>
    </citation>
    <scope>NUCLEOTIDE SEQUENCE [LARGE SCALE GENOMIC DNA]</scope>
    <source>
        <strain evidence="2 3">SWIR-1</strain>
    </source>
</reference>
<dbReference type="EMBL" id="CP120733">
    <property type="protein sequence ID" value="WFD11551.1"/>
    <property type="molecule type" value="Genomic_DNA"/>
</dbReference>
<evidence type="ECO:0008006" key="4">
    <source>
        <dbReference type="Google" id="ProtNLM"/>
    </source>
</evidence>
<gene>
    <name evidence="2" type="ORF">P4S50_05605</name>
</gene>
<keyword evidence="1" id="KW-1133">Transmembrane helix</keyword>
<feature type="transmembrane region" description="Helical" evidence="1">
    <location>
        <begin position="30"/>
        <end position="47"/>
    </location>
</feature>
<feature type="transmembrane region" description="Helical" evidence="1">
    <location>
        <begin position="7"/>
        <end position="24"/>
    </location>
</feature>
<name>A0ABY8EFJ2_9FIRM</name>
<organism evidence="2 3">
    <name type="scientific">Tepidibacter hydrothermalis</name>
    <dbReference type="NCBI Taxonomy" id="3036126"/>
    <lineage>
        <taxon>Bacteria</taxon>
        <taxon>Bacillati</taxon>
        <taxon>Bacillota</taxon>
        <taxon>Clostridia</taxon>
        <taxon>Peptostreptococcales</taxon>
        <taxon>Peptostreptococcaceae</taxon>
        <taxon>Tepidibacter</taxon>
    </lineage>
</organism>
<evidence type="ECO:0000313" key="2">
    <source>
        <dbReference type="EMBL" id="WFD11551.1"/>
    </source>
</evidence>
<dbReference type="Proteomes" id="UP001222800">
    <property type="component" value="Chromosome"/>
</dbReference>
<proteinExistence type="predicted"/>
<dbReference type="RefSeq" id="WP_277733634.1">
    <property type="nucleotide sequence ID" value="NZ_CP120733.1"/>
</dbReference>
<keyword evidence="1" id="KW-0472">Membrane</keyword>
<protein>
    <recommendedName>
        <fullName evidence="4">ABC-transporter type IV</fullName>
    </recommendedName>
</protein>
<accession>A0ABY8EFJ2</accession>
<dbReference type="Pfam" id="PF06541">
    <property type="entry name" value="ABC_trans_CmpB"/>
    <property type="match status" value="1"/>
</dbReference>
<feature type="transmembrane region" description="Helical" evidence="1">
    <location>
        <begin position="59"/>
        <end position="83"/>
    </location>
</feature>